<evidence type="ECO:0008006" key="3">
    <source>
        <dbReference type="Google" id="ProtNLM"/>
    </source>
</evidence>
<dbReference type="AlphaFoldDB" id="A0A1G9YK42"/>
<gene>
    <name evidence="1" type="ORF">SAMN04488514_1244</name>
</gene>
<accession>A0A1G9YK42</accession>
<dbReference type="SUPFAM" id="SSF82171">
    <property type="entry name" value="DPP6 N-terminal domain-like"/>
    <property type="match status" value="1"/>
</dbReference>
<proteinExistence type="predicted"/>
<evidence type="ECO:0000313" key="1">
    <source>
        <dbReference type="EMBL" id="SDN09487.1"/>
    </source>
</evidence>
<dbReference type="InterPro" id="IPR011659">
    <property type="entry name" value="WD40"/>
</dbReference>
<evidence type="ECO:0000313" key="2">
    <source>
        <dbReference type="Proteomes" id="UP000199440"/>
    </source>
</evidence>
<reference evidence="1 2" key="1">
    <citation type="submission" date="2016-10" db="EMBL/GenBank/DDBJ databases">
        <authorList>
            <person name="de Groot N.N."/>
        </authorList>
    </citation>
    <scope>NUCLEOTIDE SEQUENCE [LARGE SCALE GENOMIC DNA]</scope>
    <source>
        <strain evidence="1 2">DSM 19886</strain>
    </source>
</reference>
<name>A0A1G9YK42_9FLAO</name>
<sequence>MELLRRLPLANIVKDQMKNLKLFFFLSLTFFIHSCSDRKVSSGLTQFKNVSSISDFASELWIEGNTFKGSFSDDYNTFYFFRKVAPEIEEYIPYKSNFINGKWEAPKIMGFYDKKNSYSYQLNIPNNNKLIFISNKRTKKDTTQNPNYNFWEIELTDNKNTNPKELGYENLIYSYNSQPCITNNGTIFFTSDLPDWSKTLSYKMECKGDKYLEPELFEPVNHWRKIKDWTVYEFCMSPDEDYIIACIGSKNGSVNSIDLYISYLEGEKWTIPKRLNDKINSNKTENFPTITNDGKYLMFTREFSEFKIIPTKLFVEKK</sequence>
<dbReference type="EMBL" id="FNGV01000024">
    <property type="protein sequence ID" value="SDN09487.1"/>
    <property type="molecule type" value="Genomic_DNA"/>
</dbReference>
<dbReference type="STRING" id="192904.SAMN04488514_1244"/>
<dbReference type="Pfam" id="PF07676">
    <property type="entry name" value="PD40"/>
    <property type="match status" value="1"/>
</dbReference>
<dbReference type="Proteomes" id="UP000199440">
    <property type="component" value="Unassembled WGS sequence"/>
</dbReference>
<keyword evidence="2" id="KW-1185">Reference proteome</keyword>
<organism evidence="1 2">
    <name type="scientific">Kriegella aquimaris</name>
    <dbReference type="NCBI Taxonomy" id="192904"/>
    <lineage>
        <taxon>Bacteria</taxon>
        <taxon>Pseudomonadati</taxon>
        <taxon>Bacteroidota</taxon>
        <taxon>Flavobacteriia</taxon>
        <taxon>Flavobacteriales</taxon>
        <taxon>Flavobacteriaceae</taxon>
        <taxon>Kriegella</taxon>
    </lineage>
</organism>
<protein>
    <recommendedName>
        <fullName evidence="3">WD40-like Beta Propeller Repeat</fullName>
    </recommendedName>
</protein>